<feature type="domain" description="Tyr recombinase" evidence="6">
    <location>
        <begin position="210"/>
        <end position="403"/>
    </location>
</feature>
<dbReference type="PANTHER" id="PTHR30349:SF64">
    <property type="entry name" value="PROPHAGE INTEGRASE INTD-RELATED"/>
    <property type="match status" value="1"/>
</dbReference>
<evidence type="ECO:0000256" key="4">
    <source>
        <dbReference type="ARBA" id="ARBA00023172"/>
    </source>
</evidence>
<dbReference type="EMBL" id="QWGR01000024">
    <property type="protein sequence ID" value="RIJ45514.1"/>
    <property type="molecule type" value="Genomic_DNA"/>
</dbReference>
<dbReference type="InterPro" id="IPR050090">
    <property type="entry name" value="Tyrosine_recombinase_XerCD"/>
</dbReference>
<dbReference type="InterPro" id="IPR044068">
    <property type="entry name" value="CB"/>
</dbReference>
<protein>
    <submittedName>
        <fullName evidence="8">Site-specific integrase</fullName>
    </submittedName>
</protein>
<dbReference type="Pfam" id="PF13102">
    <property type="entry name" value="Phage_int_SAM_5"/>
    <property type="match status" value="1"/>
</dbReference>
<dbReference type="InterPro" id="IPR013762">
    <property type="entry name" value="Integrase-like_cat_sf"/>
</dbReference>
<evidence type="ECO:0000256" key="2">
    <source>
        <dbReference type="ARBA" id="ARBA00022908"/>
    </source>
</evidence>
<dbReference type="GO" id="GO:0006310">
    <property type="term" value="P:DNA recombination"/>
    <property type="evidence" value="ECO:0007669"/>
    <property type="project" value="UniProtKB-KW"/>
</dbReference>
<evidence type="ECO:0000313" key="8">
    <source>
        <dbReference type="EMBL" id="RIJ45514.1"/>
    </source>
</evidence>
<comment type="caution">
    <text evidence="8">The sequence shown here is derived from an EMBL/GenBank/DDBJ whole genome shotgun (WGS) entry which is preliminary data.</text>
</comment>
<evidence type="ECO:0000256" key="1">
    <source>
        <dbReference type="ARBA" id="ARBA00008857"/>
    </source>
</evidence>
<dbReference type="PROSITE" id="PS51898">
    <property type="entry name" value="TYR_RECOMBINASE"/>
    <property type="match status" value="1"/>
</dbReference>
<dbReference type="Proteomes" id="UP000265926">
    <property type="component" value="Unassembled WGS sequence"/>
</dbReference>
<comment type="similarity">
    <text evidence="1">Belongs to the 'phage' integrase family.</text>
</comment>
<gene>
    <name evidence="8" type="ORF">D1614_22870</name>
</gene>
<evidence type="ECO:0000313" key="9">
    <source>
        <dbReference type="Proteomes" id="UP000265926"/>
    </source>
</evidence>
<dbReference type="PROSITE" id="PS51900">
    <property type="entry name" value="CB"/>
    <property type="match status" value="1"/>
</dbReference>
<dbReference type="InterPro" id="IPR002104">
    <property type="entry name" value="Integrase_catalytic"/>
</dbReference>
<dbReference type="Gene3D" id="1.10.150.130">
    <property type="match status" value="1"/>
</dbReference>
<dbReference type="RefSeq" id="WP_119440323.1">
    <property type="nucleotide sequence ID" value="NZ_QWGR01000024.1"/>
</dbReference>
<evidence type="ECO:0000256" key="3">
    <source>
        <dbReference type="ARBA" id="ARBA00023125"/>
    </source>
</evidence>
<dbReference type="Gene3D" id="1.10.443.10">
    <property type="entry name" value="Intergrase catalytic core"/>
    <property type="match status" value="1"/>
</dbReference>
<keyword evidence="3 5" id="KW-0238">DNA-binding</keyword>
<keyword evidence="4" id="KW-0233">DNA recombination</keyword>
<reference evidence="8 9" key="1">
    <citation type="submission" date="2018-08" db="EMBL/GenBank/DDBJ databases">
        <title>Pallidiluteibacterium maritimus gen. nov., sp. nov., isolated from coastal sediment.</title>
        <authorList>
            <person name="Zhou L.Y."/>
        </authorList>
    </citation>
    <scope>NUCLEOTIDE SEQUENCE [LARGE SCALE GENOMIC DNA]</scope>
    <source>
        <strain evidence="8 9">XSD2</strain>
    </source>
</reference>
<dbReference type="SUPFAM" id="SSF56349">
    <property type="entry name" value="DNA breaking-rejoining enzymes"/>
    <property type="match status" value="1"/>
</dbReference>
<dbReference type="InterPro" id="IPR011010">
    <property type="entry name" value="DNA_brk_join_enz"/>
</dbReference>
<dbReference type="GO" id="GO:0015074">
    <property type="term" value="P:DNA integration"/>
    <property type="evidence" value="ECO:0007669"/>
    <property type="project" value="UniProtKB-KW"/>
</dbReference>
<organism evidence="8 9">
    <name type="scientific">Maribellus luteus</name>
    <dbReference type="NCBI Taxonomy" id="2305463"/>
    <lineage>
        <taxon>Bacteria</taxon>
        <taxon>Pseudomonadati</taxon>
        <taxon>Bacteroidota</taxon>
        <taxon>Bacteroidia</taxon>
        <taxon>Marinilabiliales</taxon>
        <taxon>Prolixibacteraceae</taxon>
        <taxon>Maribellus</taxon>
    </lineage>
</organism>
<accession>A0A399SRG4</accession>
<proteinExistence type="inferred from homology"/>
<dbReference type="AlphaFoldDB" id="A0A399SRG4"/>
<evidence type="ECO:0000256" key="5">
    <source>
        <dbReference type="PROSITE-ProRule" id="PRU01248"/>
    </source>
</evidence>
<dbReference type="InterPro" id="IPR025269">
    <property type="entry name" value="SAM-like_dom"/>
</dbReference>
<evidence type="ECO:0000259" key="7">
    <source>
        <dbReference type="PROSITE" id="PS51900"/>
    </source>
</evidence>
<sequence>MIGVTTSILQDKRIKRKDGTYAVKLRITYNRIQKYYPINVHLSEDEWKNIFADPQNKSSKKKLLYFNEVENRALEIIRHLHPFSFNAFERKFNHNAKKNLDVQKFMQEYIEKLNNEGRVGTAESYDSASKSFQTYIETKNRRKLRFWDITQEWLEDYEKWMIEQKKSYTTIGIYLRSLRTIINLAIKEELMESNDYPFGKHKYQIPSGKNIKKALQISDVGKIVKYVPVSPNEERARDLWLFSYLCNGANVKDIAKLKYQDINDKRIYFVRAKTERSTKQQRQNISVVLVPEISKIIKKWGRKPVEAEAYIFEIISENDTPQQVLMKVRQATKTINKYMKRISDALELPVKVTTYTARHSFATVLKRSGAPTEFISESLGHKDLKTTENYLDSFEDDVKETYQKKLLDF</sequence>
<keyword evidence="2" id="KW-0229">DNA integration</keyword>
<name>A0A399SRG4_9BACT</name>
<dbReference type="OrthoDB" id="1094492at2"/>
<dbReference type="Pfam" id="PF00589">
    <property type="entry name" value="Phage_integrase"/>
    <property type="match status" value="1"/>
</dbReference>
<keyword evidence="9" id="KW-1185">Reference proteome</keyword>
<dbReference type="PANTHER" id="PTHR30349">
    <property type="entry name" value="PHAGE INTEGRASE-RELATED"/>
    <property type="match status" value="1"/>
</dbReference>
<dbReference type="GO" id="GO:0003677">
    <property type="term" value="F:DNA binding"/>
    <property type="evidence" value="ECO:0007669"/>
    <property type="project" value="UniProtKB-UniRule"/>
</dbReference>
<feature type="domain" description="Core-binding (CB)" evidence="7">
    <location>
        <begin position="100"/>
        <end position="186"/>
    </location>
</feature>
<evidence type="ECO:0000259" key="6">
    <source>
        <dbReference type="PROSITE" id="PS51898"/>
    </source>
</evidence>
<dbReference type="InterPro" id="IPR010998">
    <property type="entry name" value="Integrase_recombinase_N"/>
</dbReference>